<accession>A0ABS7X2Z1</accession>
<dbReference type="EMBL" id="JAGXFD010000003">
    <property type="protein sequence ID" value="MBZ9569269.1"/>
    <property type="molecule type" value="Genomic_DNA"/>
</dbReference>
<keyword evidence="2" id="KW-1185">Reference proteome</keyword>
<evidence type="ECO:0000313" key="1">
    <source>
        <dbReference type="EMBL" id="MBZ9569269.1"/>
    </source>
</evidence>
<sequence>MADPRGWVVIDTSTGALDGLYRDHEPAESALHRLRARYPGGSWFLFALHGDGEGDVVPEAMFWRNRLAEIHGKEEPH</sequence>
<reference evidence="1 2" key="1">
    <citation type="submission" date="2021-05" db="EMBL/GenBank/DDBJ databases">
        <title>Petroleum and Energy Research Collection (APPE): ex situ preservation of microbial diversity associated with the oil industry and exploitation of its biotechnological potential.</title>
        <authorList>
            <person name="Paixao C.T.M."/>
            <person name="Gomes M.B."/>
            <person name="Oliveira V.M."/>
        </authorList>
    </citation>
    <scope>NUCLEOTIDE SEQUENCE [LARGE SCALE GENOMIC DNA]</scope>
    <source>
        <strain evidence="1 2">LIT2</strain>
    </source>
</reference>
<organism evidence="1 2">
    <name type="scientific">Modicisalibacter tunisiensis</name>
    <dbReference type="NCBI Taxonomy" id="390637"/>
    <lineage>
        <taxon>Bacteria</taxon>
        <taxon>Pseudomonadati</taxon>
        <taxon>Pseudomonadota</taxon>
        <taxon>Gammaproteobacteria</taxon>
        <taxon>Oceanospirillales</taxon>
        <taxon>Halomonadaceae</taxon>
        <taxon>Modicisalibacter</taxon>
    </lineage>
</organism>
<comment type="caution">
    <text evidence="1">The sequence shown here is derived from an EMBL/GenBank/DDBJ whole genome shotgun (WGS) entry which is preliminary data.</text>
</comment>
<name>A0ABS7X2Z1_9GAMM</name>
<evidence type="ECO:0000313" key="2">
    <source>
        <dbReference type="Proteomes" id="UP001319883"/>
    </source>
</evidence>
<protein>
    <submittedName>
        <fullName evidence="1">Uncharacterized protein</fullName>
    </submittedName>
</protein>
<dbReference type="RefSeq" id="WP_224416871.1">
    <property type="nucleotide sequence ID" value="NZ_JAGXFC010000003.1"/>
</dbReference>
<dbReference type="Proteomes" id="UP001319883">
    <property type="component" value="Unassembled WGS sequence"/>
</dbReference>
<gene>
    <name evidence="1" type="ORF">KGQ91_16495</name>
</gene>
<proteinExistence type="predicted"/>